<dbReference type="PANTHER" id="PTHR21248:SF22">
    <property type="entry name" value="PHOSPHOLIPASE D"/>
    <property type="match status" value="1"/>
</dbReference>
<keyword evidence="4 12" id="KW-0808">Transferase</keyword>
<dbReference type="RefSeq" id="WP_013862202.1">
    <property type="nucleotide sequence ID" value="NC_015635.1"/>
</dbReference>
<evidence type="ECO:0000256" key="6">
    <source>
        <dbReference type="ARBA" id="ARBA00022737"/>
    </source>
</evidence>
<dbReference type="InterPro" id="IPR022924">
    <property type="entry name" value="Cardiolipin_synthase"/>
</dbReference>
<dbReference type="eggNOG" id="COG1502">
    <property type="taxonomic scope" value="Bacteria"/>
</dbReference>
<protein>
    <recommendedName>
        <fullName evidence="12 13">Cardiolipin synthase</fullName>
        <shortName evidence="12">CL synthase</shortName>
        <ecNumber evidence="12 13">2.7.8.-</ecNumber>
    </recommendedName>
</protein>
<evidence type="ECO:0000256" key="11">
    <source>
        <dbReference type="ARBA" id="ARBA00023264"/>
    </source>
</evidence>
<dbReference type="Gene3D" id="3.30.870.10">
    <property type="entry name" value="Endonuclease Chain A"/>
    <property type="match status" value="2"/>
</dbReference>
<comment type="function">
    <text evidence="12">Catalyzes the reversible phosphatidyl group transfer from one phosphatidylglycerol molecule to another to form cardiolipin (CL) (diphosphatidylglycerol) and glycerol.</text>
</comment>
<gene>
    <name evidence="15" type="primary">cls</name>
    <name evidence="15" type="ordered locus">MLP_13050</name>
</gene>
<sequence>MWDSLTGDTASLITTLLTIALVLNVSLGIIPMFRERREPNSLWAWILVMFFVPVLGFLLWVFVGRRLTKAKIFAKLEGAGIDYEGLVSEQNQALATGTLVLSNEVARRNAHVVELLLTDDGAAITEDNAVEVFHDGDAKFERLIADIFAATKHVHIYYYIFRADRLGSRILAALTDRAKAGVEVLIFWDDLGGRDVHKQDIAPLLAAGGKVAVFFKNKVPLVNFRVNNRTHRKLVVIDGTIGYIGGFNVGDEYLGKNPKFGYWRDTHFRVRGSAVGAIQRRLLMDWNAAAAPEDRVTWRDDYFVLPAEPPGRIALQIASSGPDSEWERIKFGYLKMIDTARRSVWIQTPYFMPDFTVLDALKMAARSGLDVRLMIPDKPDHLLVYPATLSYADELAQAGARVFIYRNGFVHAKTVLIDHEMGSVGTANMDYRSFRLNFEVCAFFYDAELGARLRDIYLDDLTLCTPFDRDAAFGNRRVWAVKEGISRLVSPLL</sequence>
<dbReference type="PANTHER" id="PTHR21248">
    <property type="entry name" value="CARDIOLIPIN SYNTHASE"/>
    <property type="match status" value="1"/>
</dbReference>
<evidence type="ECO:0000259" key="14">
    <source>
        <dbReference type="PROSITE" id="PS50035"/>
    </source>
</evidence>
<comment type="subcellular location">
    <subcellularLocation>
        <location evidence="1 12">Cell membrane</location>
        <topology evidence="1 12">Multi-pass membrane protein</topology>
    </subcellularLocation>
</comment>
<dbReference type="Proteomes" id="UP000007947">
    <property type="component" value="Chromosome"/>
</dbReference>
<evidence type="ECO:0000256" key="12">
    <source>
        <dbReference type="HAMAP-Rule" id="MF_01916"/>
    </source>
</evidence>
<feature type="transmembrane region" description="Helical" evidence="12">
    <location>
        <begin position="12"/>
        <end position="30"/>
    </location>
</feature>
<feature type="transmembrane region" description="Helical" evidence="12">
    <location>
        <begin position="42"/>
        <end position="63"/>
    </location>
</feature>
<dbReference type="GO" id="GO:0032049">
    <property type="term" value="P:cardiolipin biosynthetic process"/>
    <property type="evidence" value="ECO:0007669"/>
    <property type="project" value="UniProtKB-UniRule"/>
</dbReference>
<dbReference type="HOGENOM" id="CLU_038053_1_1_11"/>
<evidence type="ECO:0000256" key="13">
    <source>
        <dbReference type="NCBIfam" id="TIGR04265"/>
    </source>
</evidence>
<dbReference type="EC" id="2.7.8.-" evidence="12 13"/>
<keyword evidence="10 12" id="KW-0594">Phospholipid biosynthesis</keyword>
<keyword evidence="8 12" id="KW-0443">Lipid metabolism</keyword>
<keyword evidence="16" id="KW-1185">Reference proteome</keyword>
<evidence type="ECO:0000256" key="9">
    <source>
        <dbReference type="ARBA" id="ARBA00023136"/>
    </source>
</evidence>
<evidence type="ECO:0000256" key="7">
    <source>
        <dbReference type="ARBA" id="ARBA00022989"/>
    </source>
</evidence>
<keyword evidence="7 12" id="KW-1133">Transmembrane helix</keyword>
<evidence type="ECO:0000256" key="4">
    <source>
        <dbReference type="ARBA" id="ARBA00022679"/>
    </source>
</evidence>
<dbReference type="InterPro" id="IPR027379">
    <property type="entry name" value="CLS_N"/>
</dbReference>
<evidence type="ECO:0000256" key="10">
    <source>
        <dbReference type="ARBA" id="ARBA00023209"/>
    </source>
</evidence>
<dbReference type="Pfam" id="PF13091">
    <property type="entry name" value="PLDc_2"/>
    <property type="match status" value="2"/>
</dbReference>
<dbReference type="InterPro" id="IPR025202">
    <property type="entry name" value="PLD-like_dom"/>
</dbReference>
<evidence type="ECO:0000256" key="3">
    <source>
        <dbReference type="ARBA" id="ARBA00022516"/>
    </source>
</evidence>
<dbReference type="CDD" id="cd09112">
    <property type="entry name" value="PLDc_CLS_2"/>
    <property type="match status" value="1"/>
</dbReference>
<feature type="active site" evidence="12">
    <location>
        <position position="231"/>
    </location>
</feature>
<dbReference type="InterPro" id="IPR001736">
    <property type="entry name" value="PLipase_D/transphosphatidylase"/>
</dbReference>
<dbReference type="GO" id="GO:0005886">
    <property type="term" value="C:plasma membrane"/>
    <property type="evidence" value="ECO:0007669"/>
    <property type="project" value="UniProtKB-SubCell"/>
</dbReference>
<evidence type="ECO:0000256" key="2">
    <source>
        <dbReference type="ARBA" id="ARBA00022475"/>
    </source>
</evidence>
<keyword evidence="6" id="KW-0677">Repeat</keyword>
<keyword evidence="11 12" id="KW-1208">Phospholipid metabolism</keyword>
<dbReference type="OrthoDB" id="9762009at2"/>
<dbReference type="HAMAP" id="MF_01916">
    <property type="entry name" value="Cardiolipin_synth_Cls"/>
    <property type="match status" value="1"/>
</dbReference>
<organism evidence="15 16">
    <name type="scientific">Microlunatus phosphovorus (strain ATCC 700054 / DSM 10555 / JCM 9379 / NBRC 101784 / NCIMB 13414 / VKM Ac-1990 / NM-1)</name>
    <dbReference type="NCBI Taxonomy" id="1032480"/>
    <lineage>
        <taxon>Bacteria</taxon>
        <taxon>Bacillati</taxon>
        <taxon>Actinomycetota</taxon>
        <taxon>Actinomycetes</taxon>
        <taxon>Propionibacteriales</taxon>
        <taxon>Propionibacteriaceae</taxon>
        <taxon>Microlunatus</taxon>
    </lineage>
</organism>
<dbReference type="EMBL" id="AP012204">
    <property type="protein sequence ID" value="BAK34319.1"/>
    <property type="molecule type" value="Genomic_DNA"/>
</dbReference>
<feature type="domain" description="PLD phosphodiesterase" evidence="14">
    <location>
        <begin position="406"/>
        <end position="433"/>
    </location>
</feature>
<name>F5XPL1_MICPN</name>
<comment type="catalytic activity">
    <reaction evidence="12">
        <text>2 a 1,2-diacyl-sn-glycero-3-phospho-(1'-sn-glycerol) = a cardiolipin + glycerol</text>
        <dbReference type="Rhea" id="RHEA:31451"/>
        <dbReference type="ChEBI" id="CHEBI:17754"/>
        <dbReference type="ChEBI" id="CHEBI:62237"/>
        <dbReference type="ChEBI" id="CHEBI:64716"/>
    </reaction>
</comment>
<dbReference type="PROSITE" id="PS50035">
    <property type="entry name" value="PLD"/>
    <property type="match status" value="2"/>
</dbReference>
<keyword evidence="3 12" id="KW-0444">Lipid biosynthesis</keyword>
<reference evidence="15 16" key="1">
    <citation type="submission" date="2011-05" db="EMBL/GenBank/DDBJ databases">
        <title>Whole genome sequence of Microlunatus phosphovorus NM-1.</title>
        <authorList>
            <person name="Hosoyama A."/>
            <person name="Sasaki K."/>
            <person name="Harada T."/>
            <person name="Igarashi R."/>
            <person name="Kawakoshi A."/>
            <person name="Sasagawa M."/>
            <person name="Fukada J."/>
            <person name="Nakamura S."/>
            <person name="Katano Y."/>
            <person name="Hanada S."/>
            <person name="Kamagata Y."/>
            <person name="Nakamura N."/>
            <person name="Yamazaki S."/>
            <person name="Fujita N."/>
        </authorList>
    </citation>
    <scope>NUCLEOTIDE SEQUENCE [LARGE SCALE GENOMIC DNA]</scope>
    <source>
        <strain evidence="16">ATCC 700054 / DSM 10555 / JCM 9379 / NBRC 101784 / NCIMB 13414 / VKM Ac-1990 / NM-1</strain>
    </source>
</reference>
<evidence type="ECO:0000256" key="8">
    <source>
        <dbReference type="ARBA" id="ARBA00023098"/>
    </source>
</evidence>
<feature type="domain" description="PLD phosphodiesterase" evidence="14">
    <location>
        <begin position="226"/>
        <end position="253"/>
    </location>
</feature>
<dbReference type="AlphaFoldDB" id="F5XPL1"/>
<feature type="active site" evidence="12">
    <location>
        <position position="233"/>
    </location>
</feature>
<dbReference type="STRING" id="1032480.MLP_13050"/>
<keyword evidence="9 12" id="KW-0472">Membrane</keyword>
<dbReference type="NCBIfam" id="TIGR04265">
    <property type="entry name" value="bac_cardiolipin"/>
    <property type="match status" value="1"/>
</dbReference>
<keyword evidence="5 12" id="KW-0812">Transmembrane</keyword>
<evidence type="ECO:0000313" key="15">
    <source>
        <dbReference type="EMBL" id="BAK34319.1"/>
    </source>
</evidence>
<dbReference type="FunFam" id="3.30.870.10:FF:000021">
    <property type="entry name" value="Cardiolipin synthase"/>
    <property type="match status" value="1"/>
</dbReference>
<dbReference type="SUPFAM" id="SSF56024">
    <property type="entry name" value="Phospholipase D/nuclease"/>
    <property type="match status" value="2"/>
</dbReference>
<feature type="active site" evidence="12">
    <location>
        <position position="411"/>
    </location>
</feature>
<dbReference type="Pfam" id="PF13396">
    <property type="entry name" value="PLDc_N"/>
    <property type="match status" value="1"/>
</dbReference>
<feature type="active site" evidence="12">
    <location>
        <position position="418"/>
    </location>
</feature>
<evidence type="ECO:0000256" key="1">
    <source>
        <dbReference type="ARBA" id="ARBA00004651"/>
    </source>
</evidence>
<dbReference type="GO" id="GO:0008808">
    <property type="term" value="F:cardiolipin synthase activity"/>
    <property type="evidence" value="ECO:0007669"/>
    <property type="project" value="UniProtKB-UniRule"/>
</dbReference>
<evidence type="ECO:0000256" key="5">
    <source>
        <dbReference type="ARBA" id="ARBA00022692"/>
    </source>
</evidence>
<dbReference type="SMART" id="SM00155">
    <property type="entry name" value="PLDc"/>
    <property type="match status" value="2"/>
</dbReference>
<feature type="active site" evidence="12">
    <location>
        <position position="413"/>
    </location>
</feature>
<feature type="active site" evidence="12">
    <location>
        <position position="238"/>
    </location>
</feature>
<evidence type="ECO:0000313" key="16">
    <source>
        <dbReference type="Proteomes" id="UP000007947"/>
    </source>
</evidence>
<proteinExistence type="inferred from homology"/>
<comment type="similarity">
    <text evidence="12">Belongs to the phospholipase D family. Cardiolipin synthase subfamily.</text>
</comment>
<keyword evidence="2 12" id="KW-1003">Cell membrane</keyword>
<dbReference type="KEGG" id="mph:MLP_13050"/>
<dbReference type="CDD" id="cd09110">
    <property type="entry name" value="PLDc_CLS_1"/>
    <property type="match status" value="1"/>
</dbReference>
<accession>F5XPL1</accession>
<dbReference type="InterPro" id="IPR030874">
    <property type="entry name" value="Cardiolipin_synth_Firmi"/>
</dbReference>